<name>A0AAV7RYF1_PLEWA</name>
<organism evidence="2 3">
    <name type="scientific">Pleurodeles waltl</name>
    <name type="common">Iberian ribbed newt</name>
    <dbReference type="NCBI Taxonomy" id="8319"/>
    <lineage>
        <taxon>Eukaryota</taxon>
        <taxon>Metazoa</taxon>
        <taxon>Chordata</taxon>
        <taxon>Craniata</taxon>
        <taxon>Vertebrata</taxon>
        <taxon>Euteleostomi</taxon>
        <taxon>Amphibia</taxon>
        <taxon>Batrachia</taxon>
        <taxon>Caudata</taxon>
        <taxon>Salamandroidea</taxon>
        <taxon>Salamandridae</taxon>
        <taxon>Pleurodelinae</taxon>
        <taxon>Pleurodeles</taxon>
    </lineage>
</organism>
<dbReference type="Proteomes" id="UP001066276">
    <property type="component" value="Chromosome 5"/>
</dbReference>
<evidence type="ECO:0000256" key="1">
    <source>
        <dbReference type="SAM" id="MobiDB-lite"/>
    </source>
</evidence>
<keyword evidence="3" id="KW-1185">Reference proteome</keyword>
<feature type="region of interest" description="Disordered" evidence="1">
    <location>
        <begin position="18"/>
        <end position="58"/>
    </location>
</feature>
<dbReference type="AlphaFoldDB" id="A0AAV7RYF1"/>
<dbReference type="EMBL" id="JANPWB010000009">
    <property type="protein sequence ID" value="KAJ1156722.1"/>
    <property type="molecule type" value="Genomic_DNA"/>
</dbReference>
<proteinExistence type="predicted"/>
<evidence type="ECO:0000313" key="2">
    <source>
        <dbReference type="EMBL" id="KAJ1156722.1"/>
    </source>
</evidence>
<comment type="caution">
    <text evidence="2">The sequence shown here is derived from an EMBL/GenBank/DDBJ whole genome shotgun (WGS) entry which is preliminary data.</text>
</comment>
<evidence type="ECO:0000313" key="3">
    <source>
        <dbReference type="Proteomes" id="UP001066276"/>
    </source>
</evidence>
<accession>A0AAV7RYF1</accession>
<gene>
    <name evidence="2" type="ORF">NDU88_009440</name>
</gene>
<protein>
    <submittedName>
        <fullName evidence="2">Uncharacterized protein</fullName>
    </submittedName>
</protein>
<reference evidence="2" key="1">
    <citation type="journal article" date="2022" name="bioRxiv">
        <title>Sequencing and chromosome-scale assembly of the giantPleurodeles waltlgenome.</title>
        <authorList>
            <person name="Brown T."/>
            <person name="Elewa A."/>
            <person name="Iarovenko S."/>
            <person name="Subramanian E."/>
            <person name="Araus A.J."/>
            <person name="Petzold A."/>
            <person name="Susuki M."/>
            <person name="Suzuki K.-i.T."/>
            <person name="Hayashi T."/>
            <person name="Toyoda A."/>
            <person name="Oliveira C."/>
            <person name="Osipova E."/>
            <person name="Leigh N.D."/>
            <person name="Simon A."/>
            <person name="Yun M.H."/>
        </authorList>
    </citation>
    <scope>NUCLEOTIDE SEQUENCE</scope>
    <source>
        <strain evidence="2">20211129_DDA</strain>
        <tissue evidence="2">Liver</tissue>
    </source>
</reference>
<sequence length="174" mass="18330">MSPQCQSSHLVFAAVGIGQEGDPGNLTQPTQRLARGLDGDETRTRTQRGAERPGGRSSCALREGTEGCQCGGRGRRRAADAPLQELTIVGAHATGAQSDGQLKTPDGQLGLIAEHALGGVARLRSSHDRGRGRGAEQMKTELFGNCCSITPNACMLKRDPADGEVRSPAKNDER</sequence>
<feature type="compositionally biased region" description="Basic and acidic residues" evidence="1">
    <location>
        <begin position="35"/>
        <end position="54"/>
    </location>
</feature>